<dbReference type="AlphaFoldDB" id="A0A1Y2C4M7"/>
<sequence>MDGLHPLSLFKSQMQLTRTREPMRKMCQTGYALHLYAKQPIADSRNQPRHLPLLISCPPRRKHPGRVSTALHNTLETPLQDYEGDFQTEDLDLIPRFEDWELVYNIYKVRDWLSASK</sequence>
<name>A0A1Y2C4M7_9FUNG</name>
<proteinExistence type="predicted"/>
<keyword evidence="2" id="KW-1185">Reference proteome</keyword>
<evidence type="ECO:0000313" key="2">
    <source>
        <dbReference type="Proteomes" id="UP000193642"/>
    </source>
</evidence>
<organism evidence="1 2">
    <name type="scientific">Rhizoclosmatium globosum</name>
    <dbReference type="NCBI Taxonomy" id="329046"/>
    <lineage>
        <taxon>Eukaryota</taxon>
        <taxon>Fungi</taxon>
        <taxon>Fungi incertae sedis</taxon>
        <taxon>Chytridiomycota</taxon>
        <taxon>Chytridiomycota incertae sedis</taxon>
        <taxon>Chytridiomycetes</taxon>
        <taxon>Chytridiales</taxon>
        <taxon>Chytriomycetaceae</taxon>
        <taxon>Rhizoclosmatium</taxon>
    </lineage>
</organism>
<gene>
    <name evidence="1" type="ORF">BCR33DRAFT_326119</name>
</gene>
<dbReference type="EMBL" id="MCGO01000030">
    <property type="protein sequence ID" value="ORY41844.1"/>
    <property type="molecule type" value="Genomic_DNA"/>
</dbReference>
<accession>A0A1Y2C4M7</accession>
<protein>
    <submittedName>
        <fullName evidence="1">Uncharacterized protein</fullName>
    </submittedName>
</protein>
<evidence type="ECO:0000313" key="1">
    <source>
        <dbReference type="EMBL" id="ORY41844.1"/>
    </source>
</evidence>
<comment type="caution">
    <text evidence="1">The sequence shown here is derived from an EMBL/GenBank/DDBJ whole genome shotgun (WGS) entry which is preliminary data.</text>
</comment>
<reference evidence="1 2" key="1">
    <citation type="submission" date="2016-07" db="EMBL/GenBank/DDBJ databases">
        <title>Pervasive Adenine N6-methylation of Active Genes in Fungi.</title>
        <authorList>
            <consortium name="DOE Joint Genome Institute"/>
            <person name="Mondo S.J."/>
            <person name="Dannebaum R.O."/>
            <person name="Kuo R.C."/>
            <person name="Labutti K."/>
            <person name="Haridas S."/>
            <person name="Kuo A."/>
            <person name="Salamov A."/>
            <person name="Ahrendt S.R."/>
            <person name="Lipzen A."/>
            <person name="Sullivan W."/>
            <person name="Andreopoulos W.B."/>
            <person name="Clum A."/>
            <person name="Lindquist E."/>
            <person name="Daum C."/>
            <person name="Ramamoorthy G.K."/>
            <person name="Gryganskyi A."/>
            <person name="Culley D."/>
            <person name="Magnuson J.K."/>
            <person name="James T.Y."/>
            <person name="O'Malley M.A."/>
            <person name="Stajich J.E."/>
            <person name="Spatafora J.W."/>
            <person name="Visel A."/>
            <person name="Grigoriev I.V."/>
        </authorList>
    </citation>
    <scope>NUCLEOTIDE SEQUENCE [LARGE SCALE GENOMIC DNA]</scope>
    <source>
        <strain evidence="1 2">JEL800</strain>
    </source>
</reference>
<dbReference type="Proteomes" id="UP000193642">
    <property type="component" value="Unassembled WGS sequence"/>
</dbReference>